<accession>A0A975Y665</accession>
<keyword evidence="1" id="KW-1277">Toxin-antitoxin system</keyword>
<reference evidence="5" key="1">
    <citation type="submission" date="2017-04" db="EMBL/GenBank/DDBJ databases">
        <title>Genome deletions in a multicellular cyanobacterial endosymbiont for morphological adaptation in marine diatoms.</title>
        <authorList>
            <person name="Wang Y."/>
            <person name="Gao H."/>
            <person name="Li R."/>
            <person name="Xu X."/>
        </authorList>
    </citation>
    <scope>NUCLEOTIDE SEQUENCE</scope>
    <source>
        <strain evidence="5">FACHB 800</strain>
    </source>
</reference>
<evidence type="ECO:0000256" key="4">
    <source>
        <dbReference type="ARBA" id="ARBA00024207"/>
    </source>
</evidence>
<keyword evidence="6" id="KW-1185">Reference proteome</keyword>
<name>A0A975Y665_9NOST</name>
<dbReference type="Pfam" id="PF01934">
    <property type="entry name" value="HepT-like"/>
    <property type="match status" value="1"/>
</dbReference>
<gene>
    <name evidence="5" type="ORF">B6N60_03671</name>
</gene>
<dbReference type="GO" id="GO:0004540">
    <property type="term" value="F:RNA nuclease activity"/>
    <property type="evidence" value="ECO:0007669"/>
    <property type="project" value="InterPro"/>
</dbReference>
<dbReference type="GO" id="GO:0016787">
    <property type="term" value="F:hydrolase activity"/>
    <property type="evidence" value="ECO:0007669"/>
    <property type="project" value="UniProtKB-KW"/>
</dbReference>
<evidence type="ECO:0000256" key="2">
    <source>
        <dbReference type="ARBA" id="ARBA00022722"/>
    </source>
</evidence>
<dbReference type="PANTHER" id="PTHR33397:SF3">
    <property type="entry name" value="MRNA NUCLEASE HEPT"/>
    <property type="match status" value="1"/>
</dbReference>
<dbReference type="PANTHER" id="PTHR33397">
    <property type="entry name" value="UPF0331 PROTEIN YUTE"/>
    <property type="match status" value="1"/>
</dbReference>
<dbReference type="Proteomes" id="UP000683511">
    <property type="component" value="Chromosome"/>
</dbReference>
<dbReference type="AlphaFoldDB" id="A0A975Y665"/>
<dbReference type="NCBIfam" id="NF047751">
    <property type="entry name" value="HepT_toxin"/>
    <property type="match status" value="1"/>
</dbReference>
<proteinExistence type="inferred from homology"/>
<organism evidence="5 6">
    <name type="scientific">Richelia sinica FACHB-800</name>
    <dbReference type="NCBI Taxonomy" id="1357546"/>
    <lineage>
        <taxon>Bacteria</taxon>
        <taxon>Bacillati</taxon>
        <taxon>Cyanobacteriota</taxon>
        <taxon>Cyanophyceae</taxon>
        <taxon>Nostocales</taxon>
        <taxon>Nostocaceae</taxon>
        <taxon>Richelia</taxon>
    </lineage>
</organism>
<sequence length="150" mass="17462">MSNIDSEIIVARLRLINKYYNTLEEFRSISLDEFLSDFRQQLVVERLLQLMTQAAIDINDHILSKLNPGQAFTNFEAFIELGQYQIITPELAKQIAPSSGLRNRLVHEYDDIDPNQVFKAISFALQQYPLYVRQINSYLISLEEDNGYKK</sequence>
<dbReference type="InterPro" id="IPR037038">
    <property type="entry name" value="HepT-like_sf"/>
</dbReference>
<keyword evidence="3" id="KW-0378">Hydrolase</keyword>
<protein>
    <recommendedName>
        <fullName evidence="7">DUF86 domain-containing protein</fullName>
    </recommendedName>
</protein>
<keyword evidence="2" id="KW-0540">Nuclease</keyword>
<dbReference type="InterPro" id="IPR008201">
    <property type="entry name" value="HepT-like"/>
</dbReference>
<evidence type="ECO:0000256" key="1">
    <source>
        <dbReference type="ARBA" id="ARBA00022649"/>
    </source>
</evidence>
<evidence type="ECO:0008006" key="7">
    <source>
        <dbReference type="Google" id="ProtNLM"/>
    </source>
</evidence>
<dbReference type="EMBL" id="CP021056">
    <property type="protein sequence ID" value="QXE24961.1"/>
    <property type="molecule type" value="Genomic_DNA"/>
</dbReference>
<dbReference type="GO" id="GO:0110001">
    <property type="term" value="C:toxin-antitoxin complex"/>
    <property type="evidence" value="ECO:0007669"/>
    <property type="project" value="InterPro"/>
</dbReference>
<evidence type="ECO:0000256" key="3">
    <source>
        <dbReference type="ARBA" id="ARBA00022801"/>
    </source>
</evidence>
<evidence type="ECO:0000313" key="5">
    <source>
        <dbReference type="EMBL" id="QXE24961.1"/>
    </source>
</evidence>
<dbReference type="Gene3D" id="1.20.120.580">
    <property type="entry name" value="bsu32300-like"/>
    <property type="match status" value="1"/>
</dbReference>
<evidence type="ECO:0000313" key="6">
    <source>
        <dbReference type="Proteomes" id="UP000683511"/>
    </source>
</evidence>
<comment type="similarity">
    <text evidence="4">Belongs to the HepT RNase toxin family.</text>
</comment>
<dbReference type="RefSeq" id="WP_190602326.1">
    <property type="nucleotide sequence ID" value="NZ_CP021056.1"/>
</dbReference>
<dbReference type="InterPro" id="IPR052379">
    <property type="entry name" value="Type_VII_TA_RNase"/>
</dbReference>
<dbReference type="KEGG" id="rsin:B6N60_03671"/>